<dbReference type="PROSITE" id="PS50836">
    <property type="entry name" value="DOMON"/>
    <property type="match status" value="1"/>
</dbReference>
<keyword evidence="3 7" id="KW-0732">Signal</keyword>
<protein>
    <recommendedName>
        <fullName evidence="8">DOMON domain-containing protein</fullName>
    </recommendedName>
</protein>
<feature type="chain" id="PRO_5043888198" description="DOMON domain-containing protein" evidence="7">
    <location>
        <begin position="28"/>
        <end position="248"/>
    </location>
</feature>
<reference evidence="9" key="1">
    <citation type="submission" date="2019-10" db="EMBL/GenBank/DDBJ databases">
        <authorList>
            <person name="Zhang R."/>
            <person name="Pan Y."/>
            <person name="Wang J."/>
            <person name="Ma R."/>
            <person name="Yu S."/>
        </authorList>
    </citation>
    <scope>NUCLEOTIDE SEQUENCE</scope>
    <source>
        <strain evidence="9">LA-IB0</strain>
        <tissue evidence="9">Leaf</tissue>
    </source>
</reference>
<dbReference type="GO" id="GO:0016020">
    <property type="term" value="C:membrane"/>
    <property type="evidence" value="ECO:0007669"/>
    <property type="project" value="UniProtKB-SubCell"/>
</dbReference>
<dbReference type="EMBL" id="WHWC01000002">
    <property type="protein sequence ID" value="KAG8387244.1"/>
    <property type="molecule type" value="Genomic_DNA"/>
</dbReference>
<evidence type="ECO:0000313" key="10">
    <source>
        <dbReference type="Proteomes" id="UP000826271"/>
    </source>
</evidence>
<keyword evidence="2" id="KW-0813">Transport</keyword>
<dbReference type="CDD" id="cd09629">
    <property type="entry name" value="DOMON_CIL1_like"/>
    <property type="match status" value="1"/>
</dbReference>
<proteinExistence type="predicted"/>
<organism evidence="9 10">
    <name type="scientific">Buddleja alternifolia</name>
    <dbReference type="NCBI Taxonomy" id="168488"/>
    <lineage>
        <taxon>Eukaryota</taxon>
        <taxon>Viridiplantae</taxon>
        <taxon>Streptophyta</taxon>
        <taxon>Embryophyta</taxon>
        <taxon>Tracheophyta</taxon>
        <taxon>Spermatophyta</taxon>
        <taxon>Magnoliopsida</taxon>
        <taxon>eudicotyledons</taxon>
        <taxon>Gunneridae</taxon>
        <taxon>Pentapetalae</taxon>
        <taxon>asterids</taxon>
        <taxon>lamiids</taxon>
        <taxon>Lamiales</taxon>
        <taxon>Scrophulariaceae</taxon>
        <taxon>Buddlejeae</taxon>
        <taxon>Buddleja</taxon>
    </lineage>
</organism>
<dbReference type="InterPro" id="IPR045265">
    <property type="entry name" value="AIR12_DOMON"/>
</dbReference>
<dbReference type="PANTHER" id="PTHR23130:SF157">
    <property type="entry name" value="AUXIN-INDUCED IN ROOT CULTURES PROTEIN 12"/>
    <property type="match status" value="1"/>
</dbReference>
<dbReference type="AlphaFoldDB" id="A0AAV6Y3D3"/>
<dbReference type="Pfam" id="PF04526">
    <property type="entry name" value="DUF568"/>
    <property type="match status" value="1"/>
</dbReference>
<keyword evidence="4" id="KW-0249">Electron transport</keyword>
<feature type="region of interest" description="Disordered" evidence="6">
    <location>
        <begin position="199"/>
        <end position="225"/>
    </location>
</feature>
<evidence type="ECO:0000313" key="9">
    <source>
        <dbReference type="EMBL" id="KAG8387244.1"/>
    </source>
</evidence>
<keyword evidence="10" id="KW-1185">Reference proteome</keyword>
<gene>
    <name evidence="9" type="ORF">BUALT_Bualt02G0001300</name>
</gene>
<comment type="subcellular location">
    <subcellularLocation>
        <location evidence="1">Membrane</location>
    </subcellularLocation>
</comment>
<evidence type="ECO:0000256" key="2">
    <source>
        <dbReference type="ARBA" id="ARBA00022448"/>
    </source>
</evidence>
<evidence type="ECO:0000259" key="8">
    <source>
        <dbReference type="PROSITE" id="PS50836"/>
    </source>
</evidence>
<dbReference type="Proteomes" id="UP000826271">
    <property type="component" value="Unassembled WGS sequence"/>
</dbReference>
<keyword evidence="5" id="KW-0472">Membrane</keyword>
<evidence type="ECO:0000256" key="7">
    <source>
        <dbReference type="SAM" id="SignalP"/>
    </source>
</evidence>
<evidence type="ECO:0000256" key="1">
    <source>
        <dbReference type="ARBA" id="ARBA00004370"/>
    </source>
</evidence>
<evidence type="ECO:0000256" key="6">
    <source>
        <dbReference type="SAM" id="MobiDB-lite"/>
    </source>
</evidence>
<name>A0AAV6Y3D3_9LAMI</name>
<accession>A0AAV6Y3D3</accession>
<evidence type="ECO:0000256" key="4">
    <source>
        <dbReference type="ARBA" id="ARBA00022982"/>
    </source>
</evidence>
<evidence type="ECO:0000256" key="5">
    <source>
        <dbReference type="ARBA" id="ARBA00023136"/>
    </source>
</evidence>
<evidence type="ECO:0000256" key="3">
    <source>
        <dbReference type="ARBA" id="ARBA00022729"/>
    </source>
</evidence>
<comment type="caution">
    <text evidence="9">The sequence shown here is derived from an EMBL/GenBank/DDBJ whole genome shotgun (WGS) entry which is preliminary data.</text>
</comment>
<dbReference type="InterPro" id="IPR005018">
    <property type="entry name" value="DOMON_domain"/>
</dbReference>
<dbReference type="PANTHER" id="PTHR23130">
    <property type="entry name" value="CYTOCHROME B561 AND DOMON DOMAIN-CONTAINING PROTEIN"/>
    <property type="match status" value="1"/>
</dbReference>
<sequence length="248" mass="25565">MAPTYHHLSSYLLLIAAVASLISPALSLTCTSQTFSHINTNFTNCTDLPTLKASLHWTYNPTATPTPTLSIAFAAPPPSLEGWVAWALNPTGSGMIGAQSLIAYKDSTNGSIVVKMYNISSYSPIAESKIAYDVLNKSGEYSGGVMRIFATLALPAGDGELNQVWQVGSAVKGGVPAKHDFSPENLSSKTTFNLVSRAARGESPAGTASNGGGGPGRRQSGNSTSSGGNGVLGLYGVLVPLGVAIFGI</sequence>
<feature type="signal peptide" evidence="7">
    <location>
        <begin position="1"/>
        <end position="27"/>
    </location>
</feature>
<feature type="domain" description="DOMON" evidence="8">
    <location>
        <begin position="51"/>
        <end position="168"/>
    </location>
</feature>